<reference evidence="2 3" key="1">
    <citation type="submission" date="2019-01" db="EMBL/GenBank/DDBJ databases">
        <authorList>
            <person name="Brito A."/>
        </authorList>
    </citation>
    <scope>NUCLEOTIDE SEQUENCE [LARGE SCALE GENOMIC DNA]</scope>
    <source>
        <strain evidence="2">1</strain>
    </source>
</reference>
<protein>
    <submittedName>
        <fullName evidence="2">Tic22 family protein</fullName>
    </submittedName>
</protein>
<sequence length="261" mass="28221">MIKSLIRRSTVLGMIGTAIVGSGLIHLKALALPAEQILQKLNPVPVFTIADEQGAPLVASGEDEAKVAGVFISQQDANNFVNRLQTQNPELASKVKVVPVSLGEVYKLAQDNPENNGLNFAYVPNEEAVNDAKSISGTQYEGGVPLFVAKGGEDNGYLTIERDSQQVIPFFFEKQQLENMVEKFKTQKPDLATSVNIEVVPLEGVIQTLQTNDDPMLSKIVLVPSTESLQFLQQNSTTPQPGTAPDTAPELQPETAPEPEQ</sequence>
<organism evidence="2 3">
    <name type="scientific">Hyella patelloides LEGE 07179</name>
    <dbReference type="NCBI Taxonomy" id="945734"/>
    <lineage>
        <taxon>Bacteria</taxon>
        <taxon>Bacillati</taxon>
        <taxon>Cyanobacteriota</taxon>
        <taxon>Cyanophyceae</taxon>
        <taxon>Pleurocapsales</taxon>
        <taxon>Hyellaceae</taxon>
        <taxon>Hyella</taxon>
    </lineage>
</organism>
<accession>A0A563VPZ2</accession>
<evidence type="ECO:0000256" key="1">
    <source>
        <dbReference type="SAM" id="MobiDB-lite"/>
    </source>
</evidence>
<dbReference type="OrthoDB" id="509198at2"/>
<evidence type="ECO:0000313" key="2">
    <source>
        <dbReference type="EMBL" id="VEP13532.1"/>
    </source>
</evidence>
<dbReference type="GO" id="GO:0015031">
    <property type="term" value="P:protein transport"/>
    <property type="evidence" value="ECO:0007669"/>
    <property type="project" value="InterPro"/>
</dbReference>
<dbReference type="RefSeq" id="WP_144871720.1">
    <property type="nucleotide sequence ID" value="NZ_LR213951.1"/>
</dbReference>
<dbReference type="PANTHER" id="PTHR33926:SF4">
    <property type="entry name" value="PROTEIN TIC 22, CHLOROPLASTIC"/>
    <property type="match status" value="1"/>
</dbReference>
<dbReference type="EMBL" id="CAACVJ010000115">
    <property type="protein sequence ID" value="VEP13532.1"/>
    <property type="molecule type" value="Genomic_DNA"/>
</dbReference>
<dbReference type="PANTHER" id="PTHR33926">
    <property type="entry name" value="PROTEIN TIC 22, CHLOROPLASTIC"/>
    <property type="match status" value="1"/>
</dbReference>
<keyword evidence="3" id="KW-1185">Reference proteome</keyword>
<gene>
    <name evidence="2" type="ORF">H1P_2010010</name>
</gene>
<proteinExistence type="predicted"/>
<dbReference type="Pfam" id="PF04278">
    <property type="entry name" value="Tic22"/>
    <property type="match status" value="1"/>
</dbReference>
<dbReference type="Gene3D" id="3.40.1350.100">
    <property type="match status" value="2"/>
</dbReference>
<dbReference type="Proteomes" id="UP000320055">
    <property type="component" value="Unassembled WGS sequence"/>
</dbReference>
<name>A0A563VPZ2_9CYAN</name>
<dbReference type="InterPro" id="IPR007378">
    <property type="entry name" value="Tic22-like"/>
</dbReference>
<feature type="region of interest" description="Disordered" evidence="1">
    <location>
        <begin position="233"/>
        <end position="261"/>
    </location>
</feature>
<evidence type="ECO:0000313" key="3">
    <source>
        <dbReference type="Proteomes" id="UP000320055"/>
    </source>
</evidence>
<dbReference type="AlphaFoldDB" id="A0A563VPZ2"/>